<dbReference type="InterPro" id="IPR058240">
    <property type="entry name" value="rSAM_sf"/>
</dbReference>
<dbReference type="InterPro" id="IPR013785">
    <property type="entry name" value="Aldolase_TIM"/>
</dbReference>
<dbReference type="PANTHER" id="PTHR30352:SF5">
    <property type="entry name" value="PYRUVATE FORMATE-LYASE 1-ACTIVATING ENZYME"/>
    <property type="match status" value="1"/>
</dbReference>
<keyword evidence="6" id="KW-0411">Iron-sulfur</keyword>
<protein>
    <recommendedName>
        <fullName evidence="7">Radical SAM core domain-containing protein</fullName>
    </recommendedName>
</protein>
<comment type="caution">
    <text evidence="8">The sequence shown here is derived from an EMBL/GenBank/DDBJ whole genome shotgun (WGS) entry which is preliminary data.</text>
</comment>
<evidence type="ECO:0000256" key="3">
    <source>
        <dbReference type="ARBA" id="ARBA00022691"/>
    </source>
</evidence>
<evidence type="ECO:0000259" key="7">
    <source>
        <dbReference type="Pfam" id="PF04055"/>
    </source>
</evidence>
<comment type="cofactor">
    <cofactor evidence="1">
        <name>[4Fe-4S] cluster</name>
        <dbReference type="ChEBI" id="CHEBI:49883"/>
    </cofactor>
</comment>
<feature type="domain" description="Radical SAM core" evidence="7">
    <location>
        <begin position="9"/>
        <end position="99"/>
    </location>
</feature>
<evidence type="ECO:0000313" key="8">
    <source>
        <dbReference type="EMBL" id="GAH55218.1"/>
    </source>
</evidence>
<gene>
    <name evidence="8" type="ORF">S03H2_40260</name>
</gene>
<dbReference type="InterPro" id="IPR007197">
    <property type="entry name" value="rSAM"/>
</dbReference>
<dbReference type="AlphaFoldDB" id="X1ICB3"/>
<keyword evidence="5" id="KW-0408">Iron</keyword>
<dbReference type="Gene3D" id="3.20.20.70">
    <property type="entry name" value="Aldolase class I"/>
    <property type="match status" value="1"/>
</dbReference>
<evidence type="ECO:0000256" key="4">
    <source>
        <dbReference type="ARBA" id="ARBA00022723"/>
    </source>
</evidence>
<keyword evidence="4" id="KW-0479">Metal-binding</keyword>
<dbReference type="GO" id="GO:0003824">
    <property type="term" value="F:catalytic activity"/>
    <property type="evidence" value="ECO:0007669"/>
    <property type="project" value="InterPro"/>
</dbReference>
<proteinExistence type="predicted"/>
<accession>X1ICB3</accession>
<keyword evidence="2" id="KW-0004">4Fe-4S</keyword>
<dbReference type="Pfam" id="PF04055">
    <property type="entry name" value="Radical_SAM"/>
    <property type="match status" value="1"/>
</dbReference>
<evidence type="ECO:0000256" key="2">
    <source>
        <dbReference type="ARBA" id="ARBA00022485"/>
    </source>
</evidence>
<evidence type="ECO:0000256" key="1">
    <source>
        <dbReference type="ARBA" id="ARBA00001966"/>
    </source>
</evidence>
<feature type="non-terminal residue" evidence="8">
    <location>
        <position position="1"/>
    </location>
</feature>
<dbReference type="EMBL" id="BARU01024951">
    <property type="protein sequence ID" value="GAH55218.1"/>
    <property type="molecule type" value="Genomic_DNA"/>
</dbReference>
<keyword evidence="3" id="KW-0949">S-adenosyl-L-methionine</keyword>
<organism evidence="8">
    <name type="scientific">marine sediment metagenome</name>
    <dbReference type="NCBI Taxonomy" id="412755"/>
    <lineage>
        <taxon>unclassified sequences</taxon>
        <taxon>metagenomes</taxon>
        <taxon>ecological metagenomes</taxon>
    </lineage>
</organism>
<evidence type="ECO:0000256" key="5">
    <source>
        <dbReference type="ARBA" id="ARBA00023004"/>
    </source>
</evidence>
<name>X1ICB3_9ZZZZ</name>
<dbReference type="SUPFAM" id="SSF102114">
    <property type="entry name" value="Radical SAM enzymes"/>
    <property type="match status" value="1"/>
</dbReference>
<sequence length="100" mass="11306">SQSPSDLDRIEGRDVSPEELINHALANGDKSISYTYTEPTVFFEYAYDTAKLASEKGLKNVFVTNGFMTKECIMMTEPYLDAANVDLKSFSEETYKRKMA</sequence>
<dbReference type="InterPro" id="IPR034457">
    <property type="entry name" value="Organic_radical-activating"/>
</dbReference>
<dbReference type="GO" id="GO:0046872">
    <property type="term" value="F:metal ion binding"/>
    <property type="evidence" value="ECO:0007669"/>
    <property type="project" value="UniProtKB-KW"/>
</dbReference>
<dbReference type="GO" id="GO:0051539">
    <property type="term" value="F:4 iron, 4 sulfur cluster binding"/>
    <property type="evidence" value="ECO:0007669"/>
    <property type="project" value="UniProtKB-KW"/>
</dbReference>
<evidence type="ECO:0000256" key="6">
    <source>
        <dbReference type="ARBA" id="ARBA00023014"/>
    </source>
</evidence>
<reference evidence="8" key="1">
    <citation type="journal article" date="2014" name="Front. Microbiol.">
        <title>High frequency of phylogenetically diverse reductive dehalogenase-homologous genes in deep subseafloor sedimentary metagenomes.</title>
        <authorList>
            <person name="Kawai M."/>
            <person name="Futagami T."/>
            <person name="Toyoda A."/>
            <person name="Takaki Y."/>
            <person name="Nishi S."/>
            <person name="Hori S."/>
            <person name="Arai W."/>
            <person name="Tsubouchi T."/>
            <person name="Morono Y."/>
            <person name="Uchiyama I."/>
            <person name="Ito T."/>
            <person name="Fujiyama A."/>
            <person name="Inagaki F."/>
            <person name="Takami H."/>
        </authorList>
    </citation>
    <scope>NUCLEOTIDE SEQUENCE</scope>
    <source>
        <strain evidence="8">Expedition CK06-06</strain>
    </source>
</reference>
<dbReference type="PANTHER" id="PTHR30352">
    <property type="entry name" value="PYRUVATE FORMATE-LYASE-ACTIVATING ENZYME"/>
    <property type="match status" value="1"/>
</dbReference>